<dbReference type="GO" id="GO:0002224">
    <property type="term" value="P:toll-like receptor signaling pathway"/>
    <property type="evidence" value="ECO:0007669"/>
    <property type="project" value="Ensembl"/>
</dbReference>
<dbReference type="Proteomes" id="UP000694388">
    <property type="component" value="Unplaced"/>
</dbReference>
<dbReference type="InterPro" id="IPR003591">
    <property type="entry name" value="Leu-rich_rpt_typical-subtyp"/>
</dbReference>
<dbReference type="PROSITE" id="PS50104">
    <property type="entry name" value="TIR"/>
    <property type="match status" value="1"/>
</dbReference>
<feature type="domain" description="TIR" evidence="16">
    <location>
        <begin position="588"/>
        <end position="731"/>
    </location>
</feature>
<dbReference type="Ensembl" id="ENSEBUT00000008951.1">
    <property type="protein sequence ID" value="ENSEBUP00000008448.1"/>
    <property type="gene ID" value="ENSEBUG00000005458.1"/>
</dbReference>
<feature type="chain" id="PRO_5034632443" evidence="15">
    <location>
        <begin position="20"/>
        <end position="742"/>
    </location>
</feature>
<dbReference type="GO" id="GO:0045087">
    <property type="term" value="P:innate immune response"/>
    <property type="evidence" value="ECO:0007669"/>
    <property type="project" value="UniProtKB-UniRule"/>
</dbReference>
<evidence type="ECO:0000256" key="13">
    <source>
        <dbReference type="ARBA" id="ARBA00023198"/>
    </source>
</evidence>
<dbReference type="PIRSF" id="PIRSF037595">
    <property type="entry name" value="Toll-like_receptor"/>
    <property type="match status" value="1"/>
</dbReference>
<dbReference type="GO" id="GO:0019731">
    <property type="term" value="P:antibacterial humoral response"/>
    <property type="evidence" value="ECO:0007669"/>
    <property type="project" value="Ensembl"/>
</dbReference>
<evidence type="ECO:0000259" key="16">
    <source>
        <dbReference type="PROSITE" id="PS50104"/>
    </source>
</evidence>
<dbReference type="AlphaFoldDB" id="A0A8C4Q199"/>
<comment type="similarity">
    <text evidence="2 14">Belongs to the Toll-like receptor family.</text>
</comment>
<evidence type="ECO:0000313" key="18">
    <source>
        <dbReference type="Proteomes" id="UP000694388"/>
    </source>
</evidence>
<evidence type="ECO:0000256" key="14">
    <source>
        <dbReference type="PIRNR" id="PIRNR037595"/>
    </source>
</evidence>
<evidence type="ECO:0000256" key="8">
    <source>
        <dbReference type="ARBA" id="ARBA00022859"/>
    </source>
</evidence>
<keyword evidence="4" id="KW-0433">Leucine-rich repeat</keyword>
<evidence type="ECO:0000256" key="10">
    <source>
        <dbReference type="ARBA" id="ARBA00023136"/>
    </source>
</evidence>
<evidence type="ECO:0000256" key="4">
    <source>
        <dbReference type="ARBA" id="ARBA00022614"/>
    </source>
</evidence>
<dbReference type="Pfam" id="PF13855">
    <property type="entry name" value="LRR_8"/>
    <property type="match status" value="3"/>
</dbReference>
<evidence type="ECO:0000313" key="17">
    <source>
        <dbReference type="Ensembl" id="ENSEBUP00000008448.1"/>
    </source>
</evidence>
<dbReference type="SUPFAM" id="SSF52058">
    <property type="entry name" value="L domain-like"/>
    <property type="match status" value="2"/>
</dbReference>
<dbReference type="GO" id="GO:0005886">
    <property type="term" value="C:plasma membrane"/>
    <property type="evidence" value="ECO:0007669"/>
    <property type="project" value="TreeGrafter"/>
</dbReference>
<dbReference type="InterPro" id="IPR032675">
    <property type="entry name" value="LRR_dom_sf"/>
</dbReference>
<dbReference type="Gene3D" id="3.80.10.10">
    <property type="entry name" value="Ribonuclease Inhibitor"/>
    <property type="match status" value="4"/>
</dbReference>
<dbReference type="SMART" id="SM00365">
    <property type="entry name" value="LRR_SD22"/>
    <property type="match status" value="5"/>
</dbReference>
<keyword evidence="10" id="KW-0472">Membrane</keyword>
<dbReference type="SUPFAM" id="SSF52200">
    <property type="entry name" value="Toll/Interleukin receptor TIR domain"/>
    <property type="match status" value="1"/>
</dbReference>
<dbReference type="GO" id="GO:0006954">
    <property type="term" value="P:inflammatory response"/>
    <property type="evidence" value="ECO:0007669"/>
    <property type="project" value="UniProtKB-UniRule"/>
</dbReference>
<dbReference type="InterPro" id="IPR000157">
    <property type="entry name" value="TIR_dom"/>
</dbReference>
<keyword evidence="6 15" id="KW-0732">Signal</keyword>
<reference evidence="17" key="2">
    <citation type="submission" date="2025-09" db="UniProtKB">
        <authorList>
            <consortium name="Ensembl"/>
        </authorList>
    </citation>
    <scope>IDENTIFICATION</scope>
</reference>
<dbReference type="GO" id="GO:0004888">
    <property type="term" value="F:transmembrane signaling receptor activity"/>
    <property type="evidence" value="ECO:0007669"/>
    <property type="project" value="InterPro"/>
</dbReference>
<evidence type="ECO:0000256" key="12">
    <source>
        <dbReference type="ARBA" id="ARBA00023180"/>
    </source>
</evidence>
<keyword evidence="11 14" id="KW-0675">Receptor</keyword>
<sequence length="742" mass="86828">MKQQVLLLFLLPLAIRGYALRKCVQYYGNSSFVNCEKKGLEYINVTLENLPNNSTIYTVSYAYNKIKEIEGYIFSKLTALHNLTLNHNKIANISLNAFHGLSNLVVLDISANKLSCILHGTFKNLKNLMTLDLSRNKILLPDTFQDLSNLRMLDISQNKFKTFTEVTDSIRSLYSLSVLNVQKNYFSTFNLISDMSWMSHTDLNNLAVLNVSGNPLQVRDFFNLQNKIVIPQNLLNLTLDYNYLKTLSIIKADSNLSLQHLSNLKTFYSMKSLKILDLGGNRVKEIKTKAFHGLTNLKKLYLDRNRLTRLDYRWFAHLKNLNVLDLAINELHFHYGESISPFRYLRHLSMLKIYSQQKEGMEFIPKNFFNGLHFLHILYIQNNKLTALQADTLAPLTSLRILYISEECTGLRALSVDFFKPLAKLNYLDLSNIGLSRIQYEQFQNNTALHTLFLEKNALSFVYEGSLDSLKSLRYIDLSKNQLRCTCANAWFKNWAIYNKTVQVVDLYEYRCDTPGAPDRPYFVDFDISICYESLLGVKLLEFTGVAVLFTLLGPLAYIKGHWHLKYNYYLFRARFRQFRKKDCEASQRYDAFVSYNSSDEDWVMNYLRPNLEQHGPPFYKLCLHHRDFELGRYIIDNIIDGIYSSRKTICLLSESYLRSDWCSMEVQMAMHRLFNEHKDVLIMVLLEDLPGYWLRTTDRLSRVLGQRTYIVWPEDETAQQLFWAKLRSALRDPTKRWYYQS</sequence>
<dbReference type="PANTHER" id="PTHR24365">
    <property type="entry name" value="TOLL-LIKE RECEPTOR"/>
    <property type="match status" value="1"/>
</dbReference>
<dbReference type="SMART" id="SM00255">
    <property type="entry name" value="TIR"/>
    <property type="match status" value="1"/>
</dbReference>
<evidence type="ECO:0000256" key="11">
    <source>
        <dbReference type="ARBA" id="ARBA00023170"/>
    </source>
</evidence>
<evidence type="ECO:0000256" key="9">
    <source>
        <dbReference type="ARBA" id="ARBA00022989"/>
    </source>
</evidence>
<dbReference type="GO" id="GO:0005783">
    <property type="term" value="C:endoplasmic reticulum"/>
    <property type="evidence" value="ECO:0007669"/>
    <property type="project" value="Ensembl"/>
</dbReference>
<keyword evidence="8 14" id="KW-0391">Immunity</keyword>
<name>A0A8C4Q199_EPTBU</name>
<feature type="signal peptide" evidence="15">
    <location>
        <begin position="1"/>
        <end position="19"/>
    </location>
</feature>
<dbReference type="FunFam" id="3.40.50.10140:FF:000001">
    <property type="entry name" value="Toll-like receptor 2"/>
    <property type="match status" value="1"/>
</dbReference>
<accession>A0A8C4Q199</accession>
<keyword evidence="7" id="KW-0677">Repeat</keyword>
<evidence type="ECO:0000256" key="15">
    <source>
        <dbReference type="SAM" id="SignalP"/>
    </source>
</evidence>
<comment type="subcellular location">
    <subcellularLocation>
        <location evidence="1">Membrane</location>
        <topology evidence="1">Single-pass type I membrane protein</topology>
    </subcellularLocation>
</comment>
<dbReference type="InterPro" id="IPR035897">
    <property type="entry name" value="Toll_tir_struct_dom_sf"/>
</dbReference>
<keyword evidence="9" id="KW-1133">Transmembrane helix</keyword>
<evidence type="ECO:0000256" key="5">
    <source>
        <dbReference type="ARBA" id="ARBA00022692"/>
    </source>
</evidence>
<dbReference type="PANTHER" id="PTHR24365:SF522">
    <property type="entry name" value="LOW QUALITY PROTEIN: TOLL-LIKE RECEPTOR 13-RELATED"/>
    <property type="match status" value="1"/>
</dbReference>
<evidence type="ECO:0000256" key="7">
    <source>
        <dbReference type="ARBA" id="ARBA00022737"/>
    </source>
</evidence>
<keyword evidence="12" id="KW-0325">Glycoprotein</keyword>
<dbReference type="InterPro" id="IPR001611">
    <property type="entry name" value="Leu-rich_rpt"/>
</dbReference>
<evidence type="ECO:0000256" key="2">
    <source>
        <dbReference type="ARBA" id="ARBA00009634"/>
    </source>
</evidence>
<organism evidence="17 18">
    <name type="scientific">Eptatretus burgeri</name>
    <name type="common">Inshore hagfish</name>
    <dbReference type="NCBI Taxonomy" id="7764"/>
    <lineage>
        <taxon>Eukaryota</taxon>
        <taxon>Metazoa</taxon>
        <taxon>Chordata</taxon>
        <taxon>Craniata</taxon>
        <taxon>Vertebrata</taxon>
        <taxon>Cyclostomata</taxon>
        <taxon>Myxini</taxon>
        <taxon>Myxiniformes</taxon>
        <taxon>Myxinidae</taxon>
        <taxon>Eptatretinae</taxon>
        <taxon>Eptatretus</taxon>
    </lineage>
</organism>
<dbReference type="Pfam" id="PF01582">
    <property type="entry name" value="TIR"/>
    <property type="match status" value="1"/>
</dbReference>
<dbReference type="InterPro" id="IPR017241">
    <property type="entry name" value="Toll-like_receptor"/>
</dbReference>
<dbReference type="OMA" id="PLNIEFF"/>
<proteinExistence type="inferred from homology"/>
<keyword evidence="13 14" id="KW-0395">Inflammatory response</keyword>
<dbReference type="GeneTree" id="ENSGT00940000163576"/>
<protein>
    <submittedName>
        <fullName evidence="17">Toll-like receptor 21</fullName>
    </submittedName>
</protein>
<keyword evidence="5" id="KW-0812">Transmembrane</keyword>
<dbReference type="Gene3D" id="3.40.50.10140">
    <property type="entry name" value="Toll/interleukin-1 receptor homology (TIR) domain"/>
    <property type="match status" value="1"/>
</dbReference>
<evidence type="ECO:0000256" key="1">
    <source>
        <dbReference type="ARBA" id="ARBA00004479"/>
    </source>
</evidence>
<evidence type="ECO:0000256" key="3">
    <source>
        <dbReference type="ARBA" id="ARBA00022588"/>
    </source>
</evidence>
<keyword evidence="3 14" id="KW-0399">Innate immunity</keyword>
<keyword evidence="18" id="KW-1185">Reference proteome</keyword>
<evidence type="ECO:0000256" key="6">
    <source>
        <dbReference type="ARBA" id="ARBA00022729"/>
    </source>
</evidence>
<dbReference type="FunFam" id="3.80.10.10:FF:000732">
    <property type="entry name" value="GD11101"/>
    <property type="match status" value="1"/>
</dbReference>
<reference evidence="17" key="1">
    <citation type="submission" date="2025-08" db="UniProtKB">
        <authorList>
            <consortium name="Ensembl"/>
        </authorList>
    </citation>
    <scope>IDENTIFICATION</scope>
</reference>
<dbReference type="SMART" id="SM00369">
    <property type="entry name" value="LRR_TYP"/>
    <property type="match status" value="9"/>
</dbReference>